<comment type="similarity">
    <text evidence="1">Belongs to the short-chain dehydrogenases/reductases (SDR) family.</text>
</comment>
<evidence type="ECO:0000256" key="1">
    <source>
        <dbReference type="ARBA" id="ARBA00006484"/>
    </source>
</evidence>
<dbReference type="PANTHER" id="PTHR42760">
    <property type="entry name" value="SHORT-CHAIN DEHYDROGENASES/REDUCTASES FAMILY MEMBER"/>
    <property type="match status" value="1"/>
</dbReference>
<dbReference type="Pfam" id="PF13561">
    <property type="entry name" value="adh_short_C2"/>
    <property type="match status" value="1"/>
</dbReference>
<gene>
    <name evidence="2" type="ORF">METZ01_LOCUS46673</name>
</gene>
<reference evidence="2" key="1">
    <citation type="submission" date="2018-05" db="EMBL/GenBank/DDBJ databases">
        <authorList>
            <person name="Lanie J.A."/>
            <person name="Ng W.-L."/>
            <person name="Kazmierczak K.M."/>
            <person name="Andrzejewski T.M."/>
            <person name="Davidsen T.M."/>
            <person name="Wayne K.J."/>
            <person name="Tettelin H."/>
            <person name="Glass J.I."/>
            <person name="Rusch D."/>
            <person name="Podicherti R."/>
            <person name="Tsui H.-C.T."/>
            <person name="Winkler M.E."/>
        </authorList>
    </citation>
    <scope>NUCLEOTIDE SEQUENCE</scope>
</reference>
<dbReference type="AlphaFoldDB" id="A0A381RRX7"/>
<dbReference type="InterPro" id="IPR002347">
    <property type="entry name" value="SDR_fam"/>
</dbReference>
<evidence type="ECO:0008006" key="3">
    <source>
        <dbReference type="Google" id="ProtNLM"/>
    </source>
</evidence>
<evidence type="ECO:0000313" key="2">
    <source>
        <dbReference type="EMBL" id="SUZ93819.1"/>
    </source>
</evidence>
<name>A0A381RRX7_9ZZZZ</name>
<dbReference type="InterPro" id="IPR020904">
    <property type="entry name" value="Sc_DH/Rdtase_CS"/>
</dbReference>
<protein>
    <recommendedName>
        <fullName evidence="3">3-oxoacyl-ACP reductase</fullName>
    </recommendedName>
</protein>
<proteinExistence type="inferred from homology"/>
<dbReference type="FunFam" id="3.40.50.720:FF:000084">
    <property type="entry name" value="Short-chain dehydrogenase reductase"/>
    <property type="match status" value="1"/>
</dbReference>
<dbReference type="EMBL" id="UINC01002179">
    <property type="protein sequence ID" value="SUZ93819.1"/>
    <property type="molecule type" value="Genomic_DNA"/>
</dbReference>
<dbReference type="GO" id="GO:0016616">
    <property type="term" value="F:oxidoreductase activity, acting on the CH-OH group of donors, NAD or NADP as acceptor"/>
    <property type="evidence" value="ECO:0007669"/>
    <property type="project" value="TreeGrafter"/>
</dbReference>
<dbReference type="PANTHER" id="PTHR42760:SF132">
    <property type="entry name" value="SHORT-CHAIN DEHYDROGENASE_REDUCTASE FAMILY PROTEIN"/>
    <property type="match status" value="1"/>
</dbReference>
<dbReference type="PROSITE" id="PS00061">
    <property type="entry name" value="ADH_SHORT"/>
    <property type="match status" value="1"/>
</dbReference>
<organism evidence="2">
    <name type="scientific">marine metagenome</name>
    <dbReference type="NCBI Taxonomy" id="408172"/>
    <lineage>
        <taxon>unclassified sequences</taxon>
        <taxon>metagenomes</taxon>
        <taxon>ecological metagenomes</taxon>
    </lineage>
</organism>
<dbReference type="SUPFAM" id="SSF51735">
    <property type="entry name" value="NAD(P)-binding Rossmann-fold domains"/>
    <property type="match status" value="1"/>
</dbReference>
<accession>A0A381RRX7</accession>
<dbReference type="PRINTS" id="PR00081">
    <property type="entry name" value="GDHRDH"/>
</dbReference>
<dbReference type="Gene3D" id="3.40.50.720">
    <property type="entry name" value="NAD(P)-binding Rossmann-like Domain"/>
    <property type="match status" value="1"/>
</dbReference>
<sequence>MNFDSKNILVIGGSSGIGRGIAKSFSEKGADVCITGTKDSIDQYDEDLDEVIKSCHYRTLDLSNHNNIEDLSLPFESLDALICSQGIVAYKRKEFEMDTFKRVMDLNLNSIMASCTYFHKTLSKSKGSIVIIGSGASYKAVKGNPAYSASKGGLLTLIKTLADAWATDNIRVNGIAPGFVATKLTEVTYKNEKRYEDSLKRIPLGRWGTPEDMGQVACFLCSNEAGYVTGQMITVDGGMGL</sequence>
<dbReference type="InterPro" id="IPR036291">
    <property type="entry name" value="NAD(P)-bd_dom_sf"/>
</dbReference>